<dbReference type="Gene3D" id="3.30.420.130">
    <property type="entry name" value="Dinitrogenase iron-molybdenum cofactor biosynthesis domain"/>
    <property type="match status" value="1"/>
</dbReference>
<gene>
    <name evidence="1" type="ORF">NCTC11820_01278</name>
</gene>
<dbReference type="SUPFAM" id="SSF53146">
    <property type="entry name" value="Nitrogenase accessory factor-like"/>
    <property type="match status" value="1"/>
</dbReference>
<dbReference type="GeneID" id="55565431"/>
<protein>
    <submittedName>
        <fullName evidence="1">Uncharacterized protein</fullName>
    </submittedName>
</protein>
<sequence>MSEKKNLNIAINVMGDGVGGGLGRARTMAVATVDAADEITAWQEFEVGWDILHEQGPHGSLHAQIVGFMRDHDIVAVVSGHMGPPMVKTMMKLGVLPLSATGDARHAATDAAKRVRAVDRGNTTVPDSAPKGNKWILPVIPL</sequence>
<name>A0A2X2YF76_9ACTO</name>
<dbReference type="OMA" id="MIPVRPD"/>
<dbReference type="Proteomes" id="UP000250245">
    <property type="component" value="Unassembled WGS sequence"/>
</dbReference>
<accession>A0A2X2YF76</accession>
<dbReference type="AlphaFoldDB" id="A0A2X2YF76"/>
<evidence type="ECO:0000313" key="1">
    <source>
        <dbReference type="EMBL" id="SQB64978.1"/>
    </source>
</evidence>
<evidence type="ECO:0000313" key="2">
    <source>
        <dbReference type="Proteomes" id="UP000250245"/>
    </source>
</evidence>
<reference evidence="1 2" key="1">
    <citation type="submission" date="2018-06" db="EMBL/GenBank/DDBJ databases">
        <authorList>
            <consortium name="Pathogen Informatics"/>
            <person name="Doyle S."/>
        </authorList>
    </citation>
    <scope>NUCLEOTIDE SEQUENCE [LARGE SCALE GENOMIC DNA]</scope>
    <source>
        <strain evidence="1 2">NCTC11820</strain>
    </source>
</reference>
<dbReference type="InterPro" id="IPR036105">
    <property type="entry name" value="DiNase_FeMo-co_biosyn_sf"/>
</dbReference>
<organism evidence="1 2">
    <name type="scientific">Mobiluncus curtisii</name>
    <dbReference type="NCBI Taxonomy" id="2051"/>
    <lineage>
        <taxon>Bacteria</taxon>
        <taxon>Bacillati</taxon>
        <taxon>Actinomycetota</taxon>
        <taxon>Actinomycetes</taxon>
        <taxon>Actinomycetales</taxon>
        <taxon>Actinomycetaceae</taxon>
        <taxon>Mobiluncus</taxon>
    </lineage>
</organism>
<dbReference type="EMBL" id="UASJ01000001">
    <property type="protein sequence ID" value="SQB64978.1"/>
    <property type="molecule type" value="Genomic_DNA"/>
</dbReference>
<proteinExistence type="predicted"/>
<dbReference type="RefSeq" id="WP_013189301.1">
    <property type="nucleotide sequence ID" value="NZ_CP068112.1"/>
</dbReference>